<protein>
    <submittedName>
        <fullName evidence="1">Uncharacterized protein</fullName>
    </submittedName>
</protein>
<proteinExistence type="predicted"/>
<name>A0A3R9P2P0_9BACT</name>
<reference evidence="1 2" key="1">
    <citation type="submission" date="2018-12" db="EMBL/GenBank/DDBJ databases">
        <authorList>
            <person name="Feng G."/>
            <person name="Zhu H."/>
        </authorList>
    </citation>
    <scope>NUCLEOTIDE SEQUENCE [LARGE SCALE GENOMIC DNA]</scope>
    <source>
        <strain evidence="1 2">LMG 26000</strain>
    </source>
</reference>
<organism evidence="1 2">
    <name type="scientific">Hymenobacter perfusus</name>
    <dbReference type="NCBI Taxonomy" id="1236770"/>
    <lineage>
        <taxon>Bacteria</taxon>
        <taxon>Pseudomonadati</taxon>
        <taxon>Bacteroidota</taxon>
        <taxon>Cytophagia</taxon>
        <taxon>Cytophagales</taxon>
        <taxon>Hymenobacteraceae</taxon>
        <taxon>Hymenobacter</taxon>
    </lineage>
</organism>
<gene>
    <name evidence="1" type="ORF">EI293_14410</name>
</gene>
<evidence type="ECO:0000313" key="1">
    <source>
        <dbReference type="EMBL" id="RSK42979.1"/>
    </source>
</evidence>
<accession>A0A3R9P2P0</accession>
<dbReference type="OrthoDB" id="884755at2"/>
<dbReference type="RefSeq" id="WP_125439011.1">
    <property type="nucleotide sequence ID" value="NZ_RWIU01000004.1"/>
</dbReference>
<sequence length="182" mass="20226">MDATRGYFALTQTRYAAWLGENRSTVAMVEAGHRAAPLRIGNRQGIRLDLATVGNTLTPENELRTLPPLPEPAPEPGPLHHRLRELQHQLTNLRYRLENLQRQAQPYLNRLLAVPALRAWPGPVSNPEREARWLDSFEQEAVQMLRDVCGRGPQLLLQARIAGLEQETALLEAALGAGPPAA</sequence>
<evidence type="ECO:0000313" key="2">
    <source>
        <dbReference type="Proteomes" id="UP000270291"/>
    </source>
</evidence>
<dbReference type="Proteomes" id="UP000270291">
    <property type="component" value="Unassembled WGS sequence"/>
</dbReference>
<dbReference type="EMBL" id="RWIU01000004">
    <property type="protein sequence ID" value="RSK42979.1"/>
    <property type="molecule type" value="Genomic_DNA"/>
</dbReference>
<dbReference type="AlphaFoldDB" id="A0A3R9P2P0"/>
<comment type="caution">
    <text evidence="1">The sequence shown here is derived from an EMBL/GenBank/DDBJ whole genome shotgun (WGS) entry which is preliminary data.</text>
</comment>
<keyword evidence="2" id="KW-1185">Reference proteome</keyword>